<organism evidence="9">
    <name type="scientific">Diabrotica virgifera virgifera</name>
    <name type="common">western corn rootworm</name>
    <dbReference type="NCBI Taxonomy" id="50390"/>
    <lineage>
        <taxon>Eukaryota</taxon>
        <taxon>Metazoa</taxon>
        <taxon>Ecdysozoa</taxon>
        <taxon>Arthropoda</taxon>
        <taxon>Hexapoda</taxon>
        <taxon>Insecta</taxon>
        <taxon>Pterygota</taxon>
        <taxon>Neoptera</taxon>
        <taxon>Endopterygota</taxon>
        <taxon>Coleoptera</taxon>
        <taxon>Polyphaga</taxon>
        <taxon>Cucujiformia</taxon>
        <taxon>Chrysomeloidea</taxon>
        <taxon>Chrysomelidae</taxon>
        <taxon>Galerucinae</taxon>
        <taxon>Diabroticina</taxon>
        <taxon>Diabroticites</taxon>
        <taxon>Diabrotica</taxon>
    </lineage>
</organism>
<dbReference type="Gene3D" id="6.10.140.1290">
    <property type="match status" value="1"/>
</dbReference>
<dbReference type="Gene3D" id="1.10.10.10">
    <property type="entry name" value="Winged helix-like DNA-binding domain superfamily/Winged helix DNA-binding domain"/>
    <property type="match status" value="1"/>
</dbReference>
<proteinExistence type="inferred from homology"/>
<evidence type="ECO:0000256" key="1">
    <source>
        <dbReference type="ARBA" id="ARBA00004123"/>
    </source>
</evidence>
<evidence type="ECO:0000259" key="6">
    <source>
        <dbReference type="PROSITE" id="PS51526"/>
    </source>
</evidence>
<comment type="similarity">
    <text evidence="4">Belongs to the RFX family.</text>
</comment>
<feature type="region of interest" description="Disordered" evidence="5">
    <location>
        <begin position="302"/>
        <end position="373"/>
    </location>
</feature>
<dbReference type="PANTHER" id="PTHR12619">
    <property type="entry name" value="RFX TRANSCRIPTION FACTOR FAMILY"/>
    <property type="match status" value="1"/>
</dbReference>
<dbReference type="Pfam" id="PF02257">
    <property type="entry name" value="RFX_DNA_binding"/>
    <property type="match status" value="1"/>
</dbReference>
<dbReference type="InterPro" id="IPR036390">
    <property type="entry name" value="WH_DNA-bd_sf"/>
</dbReference>
<keyword evidence="3" id="KW-0539">Nucleus</keyword>
<feature type="region of interest" description="Disordered" evidence="5">
    <location>
        <begin position="1"/>
        <end position="39"/>
    </location>
</feature>
<evidence type="ECO:0000256" key="3">
    <source>
        <dbReference type="ARBA" id="ARBA00023242"/>
    </source>
</evidence>
<dbReference type="AlphaFoldDB" id="A0A6P7FZX4"/>
<name>A0A6P7FZX4_DIAVI</name>
<dbReference type="PANTHER" id="PTHR12619:SF21">
    <property type="entry name" value="RFX-TYPE WINGED-HELIX DOMAIN-CONTAINING PROTEIN"/>
    <property type="match status" value="1"/>
</dbReference>
<feature type="compositionally biased region" description="Basic and acidic residues" evidence="5">
    <location>
        <begin position="302"/>
        <end position="311"/>
    </location>
</feature>
<dbReference type="EnsemblMetazoa" id="XM_050652659.1">
    <property type="protein sequence ID" value="XP_050508616.1"/>
    <property type="gene ID" value="LOC126885871"/>
</dbReference>
<evidence type="ECO:0000256" key="2">
    <source>
        <dbReference type="ARBA" id="ARBA00023125"/>
    </source>
</evidence>
<dbReference type="OrthoDB" id="10069709at2759"/>
<dbReference type="GO" id="GO:0000981">
    <property type="term" value="F:DNA-binding transcription factor activity, RNA polymerase II-specific"/>
    <property type="evidence" value="ECO:0007669"/>
    <property type="project" value="TreeGrafter"/>
</dbReference>
<protein>
    <submittedName>
        <fullName evidence="9">Uncharacterized protein LOC114332443 isoform X1</fullName>
    </submittedName>
</protein>
<reference evidence="9" key="1">
    <citation type="submission" date="2025-04" db="UniProtKB">
        <authorList>
            <consortium name="RefSeq"/>
        </authorList>
    </citation>
    <scope>IDENTIFICATION</scope>
    <source>
        <tissue evidence="9">Whole insect</tissue>
    </source>
</reference>
<comment type="subcellular location">
    <subcellularLocation>
        <location evidence="1">Nucleus</location>
    </subcellularLocation>
</comment>
<evidence type="ECO:0000313" key="8">
    <source>
        <dbReference type="Proteomes" id="UP001652700"/>
    </source>
</evidence>
<dbReference type="GO" id="GO:0000978">
    <property type="term" value="F:RNA polymerase II cis-regulatory region sequence-specific DNA binding"/>
    <property type="evidence" value="ECO:0007669"/>
    <property type="project" value="TreeGrafter"/>
</dbReference>
<evidence type="ECO:0000313" key="9">
    <source>
        <dbReference type="RefSeq" id="XP_028138040.1"/>
    </source>
</evidence>
<evidence type="ECO:0000256" key="5">
    <source>
        <dbReference type="SAM" id="MobiDB-lite"/>
    </source>
</evidence>
<dbReference type="InParanoid" id="A0A6P7FZX4"/>
<feature type="region of interest" description="Disordered" evidence="5">
    <location>
        <begin position="633"/>
        <end position="691"/>
    </location>
</feature>
<keyword evidence="2" id="KW-0238">DNA-binding</keyword>
<sequence length="1012" mass="112623">MENDIRTDKYQSVPSDTEKLENDLNNGTAAGNGENVEDSECSQTINEQEGNDSNGKECHKDNDLINITISEKAKNIINSILEQIKQLSQVEKFLLFLKLPSEVTNAVDPFKQTINPLGSRSEITRTISWIKTHLQEDPDISLPKQEVYNEYHNYCANNTIKSLSQADFGKVMKQVYPKIRARRLGTRGNSRYCYSGLRRCTKLKSPLLPDLADKPLFAEGSFSQSSLASAAWLIVKEWSECHFTQPFSSIQCLAYHLILNHLVGTGSEAASKISAAGMSSSKDDGSVKVTKHREMQLQLQRKIQERHEGRERKKRTQSPKSEQKPGVKKSRSQSVPAQNVTTNFSPTTTNGNVNLLSGECSSTTSSSSSTSPTQAKIICDKSLDFNQLPDFNSFQKPAVDGDTMGSSEQDSQLVINTNSNKVQLPKLQAVSSSDLVPCLEMPSPSKKQLKYKSVRPRLQPCDIASYNPQPLILPEAEAEHRSQHNIHDIARIKERNSDDECDVPDFPLTRERLNSVSSVDKDAMDEYLGTNNSQHEEELSKYFCNNNFPETTESEDTSKLSTLRQLLVQNNIVDTKPSILENRVVEPKSVSFPNTCQNQMPVQTNFTHVNPMNFQELSTTNANVKRRVSFEMSATENSVPPSPNTRRKNFSFTPISPGPQSPSGIHSKCSSTSVSPFVSPRSTPVLRSKPAHQNACLKNEIRKYLKVKREIDLTIEIPPENQPGLHSTAMSAPPSPIMNNKSVLQKLLNSTSKVSYNPSYTAVRKIPIPPKTSPEVTQFLTSNVESNLEGYRSRSVPLHNMINPVNSVFISTNNLSEIATIPEQDPDEVKTMLVSGNPPNEPMDIVGMNIVSNNINLREFGFKLFNNGLDGSDFSQQTYASPRLVRSQSINEEISIPQVLPSRSVPSTPLPFNKPPKINYNNSRSYPSTPLNNDETFSYNLNNLNGDCLLNGQPIRSDMVEGLSYLQDIEVNGDSTVEALPHDITTDFDIVENESQLLNAGLIEATFTDNIE</sequence>
<feature type="compositionally biased region" description="Polar residues" evidence="5">
    <location>
        <begin position="668"/>
        <end position="682"/>
    </location>
</feature>
<keyword evidence="8" id="KW-1185">Reference proteome</keyword>
<dbReference type="RefSeq" id="XP_028138040.1">
    <property type="nucleotide sequence ID" value="XM_028282239.1"/>
</dbReference>
<dbReference type="PROSITE" id="PS51526">
    <property type="entry name" value="RFX_DBD"/>
    <property type="match status" value="1"/>
</dbReference>
<dbReference type="InterPro" id="IPR036388">
    <property type="entry name" value="WH-like_DNA-bd_sf"/>
</dbReference>
<gene>
    <name evidence="9" type="primary">LOC114332443</name>
</gene>
<dbReference type="Proteomes" id="UP001652700">
    <property type="component" value="Unplaced"/>
</dbReference>
<evidence type="ECO:0000313" key="7">
    <source>
        <dbReference type="EnsemblMetazoa" id="XP_050508616.1"/>
    </source>
</evidence>
<dbReference type="GO" id="GO:0005634">
    <property type="term" value="C:nucleus"/>
    <property type="evidence" value="ECO:0007669"/>
    <property type="project" value="UniProtKB-SubCell"/>
</dbReference>
<feature type="domain" description="RFX-type winged-helix" evidence="6">
    <location>
        <begin position="126"/>
        <end position="201"/>
    </location>
</feature>
<feature type="compositionally biased region" description="Polar residues" evidence="5">
    <location>
        <begin position="332"/>
        <end position="355"/>
    </location>
</feature>
<dbReference type="InterPro" id="IPR039779">
    <property type="entry name" value="RFX-like"/>
</dbReference>
<dbReference type="FunFam" id="1.10.10.10:FF:000128">
    <property type="entry name" value="DNA-binding protein RFX5 isoform X1"/>
    <property type="match status" value="1"/>
</dbReference>
<dbReference type="InterPro" id="IPR003150">
    <property type="entry name" value="DNA-bd_RFX"/>
</dbReference>
<accession>A0A6P7FZX4</accession>
<reference evidence="7" key="2">
    <citation type="submission" date="2025-05" db="UniProtKB">
        <authorList>
            <consortium name="EnsemblMetazoa"/>
        </authorList>
    </citation>
    <scope>IDENTIFICATION</scope>
</reference>
<feature type="compositionally biased region" description="Low complexity" evidence="5">
    <location>
        <begin position="361"/>
        <end position="371"/>
    </location>
</feature>
<evidence type="ECO:0000256" key="4">
    <source>
        <dbReference type="ARBA" id="ARBA00061114"/>
    </source>
</evidence>
<dbReference type="SUPFAM" id="SSF46785">
    <property type="entry name" value="Winged helix' DNA-binding domain"/>
    <property type="match status" value="1"/>
</dbReference>